<protein>
    <submittedName>
        <fullName evidence="2">Uncharacterized protein</fullName>
    </submittedName>
</protein>
<reference evidence="2 3" key="1">
    <citation type="submission" date="2024-02" db="EMBL/GenBank/DDBJ databases">
        <title>A draft genome for the cacao thread blight pathogen Marasmius crinis-equi.</title>
        <authorList>
            <person name="Cohen S.P."/>
            <person name="Baruah I.K."/>
            <person name="Amoako-Attah I."/>
            <person name="Bukari Y."/>
            <person name="Meinhardt L.W."/>
            <person name="Bailey B.A."/>
        </authorList>
    </citation>
    <scope>NUCLEOTIDE SEQUENCE [LARGE SCALE GENOMIC DNA]</scope>
    <source>
        <strain evidence="2 3">GH-76</strain>
    </source>
</reference>
<comment type="caution">
    <text evidence="2">The sequence shown here is derived from an EMBL/GenBank/DDBJ whole genome shotgun (WGS) entry which is preliminary data.</text>
</comment>
<keyword evidence="1" id="KW-0732">Signal</keyword>
<dbReference type="Gene3D" id="2.115.10.20">
    <property type="entry name" value="Glycosyl hydrolase domain, family 43"/>
    <property type="match status" value="1"/>
</dbReference>
<dbReference type="InterPro" id="IPR023296">
    <property type="entry name" value="Glyco_hydro_beta-prop_sf"/>
</dbReference>
<proteinExistence type="predicted"/>
<accession>A0ABR3ET67</accession>
<dbReference type="PANTHER" id="PTHR43301:SF3">
    <property type="entry name" value="ARABINAN ENDO-1,5-ALPHA-L-ARABINOSIDASE A-RELATED"/>
    <property type="match status" value="1"/>
</dbReference>
<dbReference type="PANTHER" id="PTHR43301">
    <property type="entry name" value="ARABINAN ENDO-1,5-ALPHA-L-ARABINOSIDASE"/>
    <property type="match status" value="1"/>
</dbReference>
<dbReference type="InterPro" id="IPR050727">
    <property type="entry name" value="GH43_arabinanases"/>
</dbReference>
<keyword evidence="3" id="KW-1185">Reference proteome</keyword>
<organism evidence="2 3">
    <name type="scientific">Marasmius crinis-equi</name>
    <dbReference type="NCBI Taxonomy" id="585013"/>
    <lineage>
        <taxon>Eukaryota</taxon>
        <taxon>Fungi</taxon>
        <taxon>Dikarya</taxon>
        <taxon>Basidiomycota</taxon>
        <taxon>Agaricomycotina</taxon>
        <taxon>Agaricomycetes</taxon>
        <taxon>Agaricomycetidae</taxon>
        <taxon>Agaricales</taxon>
        <taxon>Marasmiineae</taxon>
        <taxon>Marasmiaceae</taxon>
        <taxon>Marasmius</taxon>
    </lineage>
</organism>
<dbReference type="SUPFAM" id="SSF75005">
    <property type="entry name" value="Arabinanase/levansucrase/invertase"/>
    <property type="match status" value="1"/>
</dbReference>
<evidence type="ECO:0000256" key="1">
    <source>
        <dbReference type="SAM" id="SignalP"/>
    </source>
</evidence>
<evidence type="ECO:0000313" key="3">
    <source>
        <dbReference type="Proteomes" id="UP001465976"/>
    </source>
</evidence>
<feature type="chain" id="PRO_5046342364" evidence="1">
    <location>
        <begin position="17"/>
        <end position="164"/>
    </location>
</feature>
<feature type="non-terminal residue" evidence="2">
    <location>
        <position position="164"/>
    </location>
</feature>
<feature type="signal peptide" evidence="1">
    <location>
        <begin position="1"/>
        <end position="16"/>
    </location>
</feature>
<name>A0ABR3ET67_9AGAR</name>
<dbReference type="EMBL" id="JBAHYK010002047">
    <property type="protein sequence ID" value="KAL0565997.1"/>
    <property type="molecule type" value="Genomic_DNA"/>
</dbReference>
<evidence type="ECO:0000313" key="2">
    <source>
        <dbReference type="EMBL" id="KAL0565997.1"/>
    </source>
</evidence>
<gene>
    <name evidence="2" type="ORF">V5O48_016016</name>
</gene>
<sequence>MRFFALLLGLALSVLATPLVASAEHANATIETRADSSKVGYFFVHFYDRQAAIFAHLSNGNNALSYKALNGDRAILVPTLGTKAARDPYLVSAPDDSRHFIIATDLDINAIGGDWGRAVTHGSRSLHVWESTDLVNWGNYRLVEVIGPTAGMAWAPEAIWDPNR</sequence>
<dbReference type="Proteomes" id="UP001465976">
    <property type="component" value="Unassembled WGS sequence"/>
</dbReference>